<gene>
    <name evidence="6" type="ORF">AB6A40_003178</name>
</gene>
<comment type="subcellular location">
    <subcellularLocation>
        <location evidence="1">Membrane</location>
        <topology evidence="1">Multi-pass membrane protein</topology>
    </subcellularLocation>
</comment>
<dbReference type="FunFam" id="1.20.1740.10:FF:000058">
    <property type="entry name" value="Amino Acid Transporter"/>
    <property type="match status" value="1"/>
</dbReference>
<feature type="transmembrane region" description="Helical" evidence="5">
    <location>
        <begin position="342"/>
        <end position="360"/>
    </location>
</feature>
<feature type="transmembrane region" description="Helical" evidence="5">
    <location>
        <begin position="426"/>
        <end position="448"/>
    </location>
</feature>
<dbReference type="InterPro" id="IPR002293">
    <property type="entry name" value="AA/rel_permease1"/>
</dbReference>
<dbReference type="PANTHER" id="PTHR11785:SF523">
    <property type="entry name" value="AMINO ACID TRANSPORTER PROTEIN 6"/>
    <property type="match status" value="1"/>
</dbReference>
<dbReference type="PIRSF" id="PIRSF006060">
    <property type="entry name" value="AA_transporter"/>
    <property type="match status" value="1"/>
</dbReference>
<dbReference type="Gene3D" id="1.20.1740.10">
    <property type="entry name" value="Amino acid/polyamine transporter I"/>
    <property type="match status" value="1"/>
</dbReference>
<dbReference type="Proteomes" id="UP001608902">
    <property type="component" value="Unassembled WGS sequence"/>
</dbReference>
<name>A0ABD6E8T2_9BILA</name>
<dbReference type="InterPro" id="IPR050598">
    <property type="entry name" value="AminoAcid_Transporter"/>
</dbReference>
<feature type="transmembrane region" description="Helical" evidence="5">
    <location>
        <begin position="366"/>
        <end position="388"/>
    </location>
</feature>
<keyword evidence="3 5" id="KW-1133">Transmembrane helix</keyword>
<feature type="transmembrane region" description="Helical" evidence="5">
    <location>
        <begin position="20"/>
        <end position="38"/>
    </location>
</feature>
<feature type="transmembrane region" description="Helical" evidence="5">
    <location>
        <begin position="50"/>
        <end position="71"/>
    </location>
</feature>
<evidence type="ECO:0000256" key="5">
    <source>
        <dbReference type="SAM" id="Phobius"/>
    </source>
</evidence>
<protein>
    <submittedName>
        <fullName evidence="6">Uncharacterized protein</fullName>
    </submittedName>
</protein>
<keyword evidence="4 5" id="KW-0472">Membrane</keyword>
<evidence type="ECO:0000313" key="7">
    <source>
        <dbReference type="Proteomes" id="UP001608902"/>
    </source>
</evidence>
<evidence type="ECO:0000256" key="2">
    <source>
        <dbReference type="ARBA" id="ARBA00022692"/>
    </source>
</evidence>
<dbReference type="Pfam" id="PF13520">
    <property type="entry name" value="AA_permease_2"/>
    <property type="match status" value="1"/>
</dbReference>
<organism evidence="6 7">
    <name type="scientific">Gnathostoma spinigerum</name>
    <dbReference type="NCBI Taxonomy" id="75299"/>
    <lineage>
        <taxon>Eukaryota</taxon>
        <taxon>Metazoa</taxon>
        <taxon>Ecdysozoa</taxon>
        <taxon>Nematoda</taxon>
        <taxon>Chromadorea</taxon>
        <taxon>Rhabditida</taxon>
        <taxon>Spirurina</taxon>
        <taxon>Gnathostomatomorpha</taxon>
        <taxon>Gnathostomatoidea</taxon>
        <taxon>Gnathostomatidae</taxon>
        <taxon>Gnathostoma</taxon>
    </lineage>
</organism>
<accession>A0ABD6E8T2</accession>
<feature type="transmembrane region" description="Helical" evidence="5">
    <location>
        <begin position="246"/>
        <end position="269"/>
    </location>
</feature>
<sequence length="539" mass="59523">MERNIESSKVRAKENKMGLYGAISYIIGNIVGSGLFIAPRSILISSKTVGMALVIWAVSAIISVLGSFCYVELGTSIRQSGCDFAYLCYARWYSLAFAFMIVGCVLVYPATVAIQAETFAEYVMYGFNISLCSSTASYFAKKLISFSLIWILLFLNFFSLEKLVSKFQIAASIAKVVSTAIVIGTGFYFLVFKGETQYLAHPFANGDYDAGSLCAALFAGLFTYDGWDILNYGMEEIKNPKKTMPLAIVIGMTLVAVIFLATNISYFTVLDIRQIEESDAIASTFAKERLGDFQYIVPFLICILLIGSINSSIFSASRYLYAAARVGHLPSFISCTNYVNDSPRAAVFVNAILSMALAFAGDLKSLMEYVGFAMWLQRAVTLIVLLWIRFGRKPVHPEAVRTPIFIPIIFFIICAALTITTIAQNIAISSIGLVVLAIGYIAYFLFIYERWLIYFPNLLRLRHSVNHYSTVFVQIVFDTVPELAAPDDINTSINCKSSLSDGSSVSVASASSAVQKLNKKSKWFPFRRRVTGKGEKISS</sequence>
<dbReference type="PANTHER" id="PTHR11785">
    <property type="entry name" value="AMINO ACID TRANSPORTER"/>
    <property type="match status" value="1"/>
</dbReference>
<evidence type="ECO:0000313" key="6">
    <source>
        <dbReference type="EMBL" id="MFH4976469.1"/>
    </source>
</evidence>
<feature type="transmembrane region" description="Helical" evidence="5">
    <location>
        <begin position="92"/>
        <end position="116"/>
    </location>
</feature>
<evidence type="ECO:0000256" key="3">
    <source>
        <dbReference type="ARBA" id="ARBA00022989"/>
    </source>
</evidence>
<dbReference type="AlphaFoldDB" id="A0ABD6E8T2"/>
<feature type="transmembrane region" description="Helical" evidence="5">
    <location>
        <begin position="136"/>
        <end position="157"/>
    </location>
</feature>
<evidence type="ECO:0000256" key="4">
    <source>
        <dbReference type="ARBA" id="ARBA00023136"/>
    </source>
</evidence>
<keyword evidence="2 5" id="KW-0812">Transmembrane</keyword>
<feature type="transmembrane region" description="Helical" evidence="5">
    <location>
        <begin position="210"/>
        <end position="234"/>
    </location>
</feature>
<evidence type="ECO:0000256" key="1">
    <source>
        <dbReference type="ARBA" id="ARBA00004141"/>
    </source>
</evidence>
<feature type="transmembrane region" description="Helical" evidence="5">
    <location>
        <begin position="169"/>
        <end position="190"/>
    </location>
</feature>
<reference evidence="6 7" key="1">
    <citation type="submission" date="2024-08" db="EMBL/GenBank/DDBJ databases">
        <title>Gnathostoma spinigerum genome.</title>
        <authorList>
            <person name="Gonzalez-Bertolin B."/>
            <person name="Monzon S."/>
            <person name="Zaballos A."/>
            <person name="Jimenez P."/>
            <person name="Dekumyoy P."/>
            <person name="Varona S."/>
            <person name="Cuesta I."/>
            <person name="Sumanam S."/>
            <person name="Adisakwattana P."/>
            <person name="Gasser R.B."/>
            <person name="Hernandez-Gonzalez A."/>
            <person name="Young N.D."/>
            <person name="Perteguer M.J."/>
        </authorList>
    </citation>
    <scope>NUCLEOTIDE SEQUENCE [LARGE SCALE GENOMIC DNA]</scope>
    <source>
        <strain evidence="6">AL3</strain>
        <tissue evidence="6">Liver</tissue>
    </source>
</reference>
<comment type="caution">
    <text evidence="6">The sequence shown here is derived from an EMBL/GenBank/DDBJ whole genome shotgun (WGS) entry which is preliminary data.</text>
</comment>
<proteinExistence type="predicted"/>
<feature type="transmembrane region" description="Helical" evidence="5">
    <location>
        <begin position="400"/>
        <end position="420"/>
    </location>
</feature>
<dbReference type="EMBL" id="JBGFUD010001580">
    <property type="protein sequence ID" value="MFH4976469.1"/>
    <property type="molecule type" value="Genomic_DNA"/>
</dbReference>
<keyword evidence="7" id="KW-1185">Reference proteome</keyword>
<feature type="transmembrane region" description="Helical" evidence="5">
    <location>
        <begin position="295"/>
        <end position="321"/>
    </location>
</feature>
<dbReference type="GO" id="GO:0016020">
    <property type="term" value="C:membrane"/>
    <property type="evidence" value="ECO:0007669"/>
    <property type="project" value="UniProtKB-SubCell"/>
</dbReference>